<feature type="transmembrane region" description="Helical" evidence="1">
    <location>
        <begin position="78"/>
        <end position="100"/>
    </location>
</feature>
<evidence type="ECO:0000256" key="1">
    <source>
        <dbReference type="SAM" id="Phobius"/>
    </source>
</evidence>
<proteinExistence type="predicted"/>
<accession>A0A814JG72</accession>
<evidence type="ECO:0000313" key="5">
    <source>
        <dbReference type="Proteomes" id="UP000663877"/>
    </source>
</evidence>
<dbReference type="Proteomes" id="UP000663832">
    <property type="component" value="Unassembled WGS sequence"/>
</dbReference>
<dbReference type="OrthoDB" id="10032975at2759"/>
<comment type="caution">
    <text evidence="2">The sequence shown here is derived from an EMBL/GenBank/DDBJ whole genome shotgun (WGS) entry which is preliminary data.</text>
</comment>
<sequence length="162" mass="18052">MTERRDSTIDGNSTAFDYDNYILSMIGDGQSTDNSSGSDDNAKTDYRLSLPSSSHINTYRLNINPAISERRKKFLSRIITIVAIFLLVVCILLVTLTLRLAHKIDELVRLKQLMPKPNTFLLISTTTTATTTSAATTSLNNLVHRRRTSSSLFASIINKQLV</sequence>
<keyword evidence="1" id="KW-1133">Transmembrane helix</keyword>
<evidence type="ECO:0000313" key="2">
    <source>
        <dbReference type="EMBL" id="CAF1037684.1"/>
    </source>
</evidence>
<feature type="transmembrane region" description="Helical" evidence="1">
    <location>
        <begin position="120"/>
        <end position="143"/>
    </location>
</feature>
<gene>
    <name evidence="2" type="ORF">BJG266_LOCUS17887</name>
    <name evidence="3" type="ORF">QVE165_LOCUS29260</name>
</gene>
<dbReference type="EMBL" id="CAJNOI010000089">
    <property type="protein sequence ID" value="CAF1037684.1"/>
    <property type="molecule type" value="Genomic_DNA"/>
</dbReference>
<evidence type="ECO:0000313" key="4">
    <source>
        <dbReference type="Proteomes" id="UP000663832"/>
    </source>
</evidence>
<evidence type="ECO:0000313" key="3">
    <source>
        <dbReference type="EMBL" id="CAF1264883.1"/>
    </source>
</evidence>
<protein>
    <submittedName>
        <fullName evidence="2">Uncharacterized protein</fullName>
    </submittedName>
</protein>
<dbReference type="AlphaFoldDB" id="A0A814JG72"/>
<reference evidence="2" key="1">
    <citation type="submission" date="2021-02" db="EMBL/GenBank/DDBJ databases">
        <authorList>
            <person name="Nowell W R."/>
        </authorList>
    </citation>
    <scope>NUCLEOTIDE SEQUENCE</scope>
</reference>
<dbReference type="Proteomes" id="UP000663877">
    <property type="component" value="Unassembled WGS sequence"/>
</dbReference>
<keyword evidence="1" id="KW-0812">Transmembrane</keyword>
<organism evidence="2 5">
    <name type="scientific">Adineta steineri</name>
    <dbReference type="NCBI Taxonomy" id="433720"/>
    <lineage>
        <taxon>Eukaryota</taxon>
        <taxon>Metazoa</taxon>
        <taxon>Spiralia</taxon>
        <taxon>Gnathifera</taxon>
        <taxon>Rotifera</taxon>
        <taxon>Eurotatoria</taxon>
        <taxon>Bdelloidea</taxon>
        <taxon>Adinetida</taxon>
        <taxon>Adinetidae</taxon>
        <taxon>Adineta</taxon>
    </lineage>
</organism>
<keyword evidence="1" id="KW-0472">Membrane</keyword>
<dbReference type="EMBL" id="CAJNOM010000234">
    <property type="protein sequence ID" value="CAF1264883.1"/>
    <property type="molecule type" value="Genomic_DNA"/>
</dbReference>
<keyword evidence="4" id="KW-1185">Reference proteome</keyword>
<name>A0A814JG72_9BILA</name>